<proteinExistence type="predicted"/>
<gene>
    <name evidence="1" type="ORF">HMPREF3225_02173</name>
</gene>
<dbReference type="EMBL" id="LRQI01000090">
    <property type="protein sequence ID" value="KXA36611.1"/>
    <property type="molecule type" value="Genomic_DNA"/>
</dbReference>
<protein>
    <recommendedName>
        <fullName evidence="3">3-beta hydroxysteroid dehydrogenase</fullName>
    </recommendedName>
</protein>
<evidence type="ECO:0008006" key="3">
    <source>
        <dbReference type="Google" id="ProtNLM"/>
    </source>
</evidence>
<name>A0ABD4ED32_STALU</name>
<dbReference type="Gene3D" id="3.40.50.720">
    <property type="entry name" value="NAD(P)-binding Rossmann-like Domain"/>
    <property type="match status" value="1"/>
</dbReference>
<organism evidence="1 2">
    <name type="scientific">Staphylococcus lugdunensis</name>
    <dbReference type="NCBI Taxonomy" id="28035"/>
    <lineage>
        <taxon>Bacteria</taxon>
        <taxon>Bacillati</taxon>
        <taxon>Bacillota</taxon>
        <taxon>Bacilli</taxon>
        <taxon>Bacillales</taxon>
        <taxon>Staphylococcaceae</taxon>
        <taxon>Staphylococcus</taxon>
    </lineage>
</organism>
<comment type="caution">
    <text evidence="1">The sequence shown here is derived from an EMBL/GenBank/DDBJ whole genome shotgun (WGS) entry which is preliminary data.</text>
</comment>
<evidence type="ECO:0000313" key="2">
    <source>
        <dbReference type="Proteomes" id="UP000070063"/>
    </source>
</evidence>
<dbReference type="Proteomes" id="UP000070063">
    <property type="component" value="Unassembled WGS sequence"/>
</dbReference>
<dbReference type="AlphaFoldDB" id="A0ABD4ED32"/>
<reference evidence="1 2" key="1">
    <citation type="submission" date="2016-01" db="EMBL/GenBank/DDBJ databases">
        <authorList>
            <person name="Mitreva M."/>
            <person name="Pepin K.H."/>
            <person name="Mihindukulasuriya K.A."/>
            <person name="Fulton R."/>
            <person name="Fronick C."/>
            <person name="O'Laughlin M."/>
            <person name="Miner T."/>
            <person name="Herter B."/>
            <person name="Rosa B.A."/>
            <person name="Cordes M."/>
            <person name="Tomlinson C."/>
            <person name="Wollam A."/>
            <person name="Palsikar V.B."/>
            <person name="Mardis E.R."/>
            <person name="Wilson R.K."/>
        </authorList>
    </citation>
    <scope>NUCLEOTIDE SEQUENCE [LARGE SCALE GENOMIC DNA]</scope>
    <source>
        <strain evidence="1 2">MJR7738</strain>
    </source>
</reference>
<sequence>MIVKGDIKMKPNVLLAGGSGFLGKHIGSAIEHEATLYALSKYPNPQETKIESITWLKKDIYNYKDVLSAMEGMDIAIFYIDPNKHSAKLTQATARDLNLIAADNFGRAAAKTSVATIIYITGSRFDKETVERLSAYGVNVQQTEHIVKRPHINVELQVSKYDDVRNAMHIVLPKKWTLSQLVDYFMTWLGNTKGTFVNTCKEGDNYIIYGKVKHKPLAIIKIGAEVDGMITLNLVGGRLVHPNLKKQGKLEFRQLKGTQMVIVHLYDYIPRLFWPIYYVIQAPLQGLIMRGFEIDCRIKHFQGRIQDGEKIKYTK</sequence>
<dbReference type="InterPro" id="IPR036291">
    <property type="entry name" value="NAD(P)-bd_dom_sf"/>
</dbReference>
<dbReference type="SUPFAM" id="SSF51735">
    <property type="entry name" value="NAD(P)-binding Rossmann-fold domains"/>
    <property type="match status" value="1"/>
</dbReference>
<accession>A0ABD4ED32</accession>
<evidence type="ECO:0000313" key="1">
    <source>
        <dbReference type="EMBL" id="KXA36611.1"/>
    </source>
</evidence>